<sequence length="90" mass="9619">MMHAVDGYLLSPYRFRHAINGNSTATGAASAAPASNAQFAATSVPQKNKAPQLRRPVLLHVHIRLTSNSVQADKPALEPVNNARTDAHHA</sequence>
<dbReference type="Proteomes" id="UP001481677">
    <property type="component" value="Unassembled WGS sequence"/>
</dbReference>
<evidence type="ECO:0000256" key="1">
    <source>
        <dbReference type="SAM" id="MobiDB-lite"/>
    </source>
</evidence>
<comment type="caution">
    <text evidence="2">The sequence shown here is derived from an EMBL/GenBank/DDBJ whole genome shotgun (WGS) entry which is preliminary data.</text>
</comment>
<evidence type="ECO:0000313" key="3">
    <source>
        <dbReference type="Proteomes" id="UP001481677"/>
    </source>
</evidence>
<dbReference type="RefSeq" id="WP_342959420.1">
    <property type="nucleotide sequence ID" value="NZ_JAZHFZ010000034.1"/>
</dbReference>
<keyword evidence="3" id="KW-1185">Reference proteome</keyword>
<gene>
    <name evidence="2" type="ORF">V4C56_32950</name>
</gene>
<feature type="non-terminal residue" evidence="2">
    <location>
        <position position="90"/>
    </location>
</feature>
<proteinExistence type="predicted"/>
<reference evidence="2 3" key="1">
    <citation type="submission" date="2024-01" db="EMBL/GenBank/DDBJ databases">
        <title>The diversity of rhizobia nodulating Mimosa spp. in eleven states of Brazil covering several biomes is determined by host plant, location, and edaphic factors.</title>
        <authorList>
            <person name="Rouws L."/>
            <person name="Barauna A."/>
            <person name="Beukes C."/>
            <person name="De Faria S.M."/>
            <person name="Gross E."/>
            <person name="Dos Reis Junior F.B."/>
            <person name="Simon M."/>
            <person name="Maluk M."/>
            <person name="Odee D.W."/>
            <person name="Kenicer G."/>
            <person name="Young J.P.W."/>
            <person name="Reis V.M."/>
            <person name="Zilli J."/>
            <person name="James E.K."/>
        </authorList>
    </citation>
    <scope>NUCLEOTIDE SEQUENCE [LARGE SCALE GENOMIC DNA]</scope>
    <source>
        <strain evidence="2 3">JPY530</strain>
    </source>
</reference>
<protein>
    <submittedName>
        <fullName evidence="2">Uncharacterized protein</fullName>
    </submittedName>
</protein>
<name>A0ABU9RD06_9BURK</name>
<dbReference type="EMBL" id="JAZHGA010000033">
    <property type="protein sequence ID" value="MEM5344419.1"/>
    <property type="molecule type" value="Genomic_DNA"/>
</dbReference>
<accession>A0ABU9RD06</accession>
<feature type="region of interest" description="Disordered" evidence="1">
    <location>
        <begin position="70"/>
        <end position="90"/>
    </location>
</feature>
<organism evidence="2 3">
    <name type="scientific">Paraburkholderia azotifigens</name>
    <dbReference type="NCBI Taxonomy" id="2057004"/>
    <lineage>
        <taxon>Bacteria</taxon>
        <taxon>Pseudomonadati</taxon>
        <taxon>Pseudomonadota</taxon>
        <taxon>Betaproteobacteria</taxon>
        <taxon>Burkholderiales</taxon>
        <taxon>Burkholderiaceae</taxon>
        <taxon>Paraburkholderia</taxon>
    </lineage>
</organism>
<evidence type="ECO:0000313" key="2">
    <source>
        <dbReference type="EMBL" id="MEM5344419.1"/>
    </source>
</evidence>